<name>A0A0P7HY77_9EURY</name>
<gene>
    <name evidence="2" type="ORF">SY89_00051</name>
</gene>
<feature type="compositionally biased region" description="Acidic residues" evidence="1">
    <location>
        <begin position="30"/>
        <end position="49"/>
    </location>
</feature>
<dbReference type="PATRIC" id="fig|699431.3.peg.58"/>
<keyword evidence="3" id="KW-1185">Reference proteome</keyword>
<dbReference type="Pfam" id="PF26396">
    <property type="entry name" value="HacaP"/>
    <property type="match status" value="1"/>
</dbReference>
<dbReference type="STRING" id="699431.SY89_00051"/>
<dbReference type="Proteomes" id="UP000050535">
    <property type="component" value="Unassembled WGS sequence"/>
</dbReference>
<evidence type="ECO:0008006" key="4">
    <source>
        <dbReference type="Google" id="ProtNLM"/>
    </source>
</evidence>
<sequence length="59" mass="6702">MPDTKTGRERKGRNKRRQLESRLASRDAETEFDADELPEPDAADAEYLVDPDGGERPEN</sequence>
<feature type="compositionally biased region" description="Basic and acidic residues" evidence="1">
    <location>
        <begin position="17"/>
        <end position="29"/>
    </location>
</feature>
<comment type="caution">
    <text evidence="2">The sequence shown here is derived from an EMBL/GenBank/DDBJ whole genome shotgun (WGS) entry which is preliminary data.</text>
</comment>
<protein>
    <recommendedName>
        <fullName evidence="4">Zinc finger protein 330-like protein</fullName>
    </recommendedName>
</protein>
<reference evidence="3" key="1">
    <citation type="submission" date="2013-11" db="EMBL/GenBank/DDBJ databases">
        <authorList>
            <person name="Hoang H.T."/>
            <person name="Killian M.L."/>
            <person name="Madson D.M."/>
            <person name="Arruda P.H.E."/>
            <person name="Sun D."/>
            <person name="Schwartz K.J."/>
            <person name="Yoon K."/>
        </authorList>
    </citation>
    <scope>NUCLEOTIDE SEQUENCE [LARGE SCALE GENOMIC DNA]</scope>
    <source>
        <strain evidence="3">CDK2</strain>
    </source>
</reference>
<feature type="region of interest" description="Disordered" evidence="1">
    <location>
        <begin position="1"/>
        <end position="59"/>
    </location>
</feature>
<accession>A0A0P7HY77</accession>
<dbReference type="AlphaFoldDB" id="A0A0P7HY77"/>
<evidence type="ECO:0000313" key="3">
    <source>
        <dbReference type="Proteomes" id="UP000050535"/>
    </source>
</evidence>
<evidence type="ECO:0000313" key="2">
    <source>
        <dbReference type="EMBL" id="KPN29338.1"/>
    </source>
</evidence>
<dbReference type="RefSeq" id="WP_054582661.1">
    <property type="nucleotide sequence ID" value="NZ_LGUC01000001.1"/>
</dbReference>
<evidence type="ECO:0000256" key="1">
    <source>
        <dbReference type="SAM" id="MobiDB-lite"/>
    </source>
</evidence>
<dbReference type="OrthoDB" id="308052at2157"/>
<proteinExistence type="predicted"/>
<dbReference type="InterPro" id="IPR058858">
    <property type="entry name" value="HacaP"/>
</dbReference>
<organism evidence="2 3">
    <name type="scientific">Halolamina pelagica</name>
    <dbReference type="NCBI Taxonomy" id="699431"/>
    <lineage>
        <taxon>Archaea</taxon>
        <taxon>Methanobacteriati</taxon>
        <taxon>Methanobacteriota</taxon>
        <taxon>Stenosarchaea group</taxon>
        <taxon>Halobacteria</taxon>
        <taxon>Halobacteriales</taxon>
        <taxon>Haloferacaceae</taxon>
    </lineage>
</organism>
<dbReference type="EMBL" id="LGUC01000001">
    <property type="protein sequence ID" value="KPN29338.1"/>
    <property type="molecule type" value="Genomic_DNA"/>
</dbReference>